<reference evidence="2 3" key="1">
    <citation type="submission" date="2021-02" db="EMBL/GenBank/DDBJ databases">
        <title>A novel species of genus Amphritea isolated from a fishpond in China.</title>
        <authorList>
            <person name="Lu H."/>
        </authorList>
    </citation>
    <scope>NUCLEOTIDE SEQUENCE [LARGE SCALE GENOMIC DNA]</scope>
    <source>
        <strain evidence="2 3">RP18W</strain>
    </source>
</reference>
<dbReference type="PANTHER" id="PTHR42695:SF5">
    <property type="entry name" value="GLUTAMINE AMIDOTRANSFERASE YLR126C-RELATED"/>
    <property type="match status" value="1"/>
</dbReference>
<dbReference type="SUPFAM" id="SSF52317">
    <property type="entry name" value="Class I glutamine amidotransferase-like"/>
    <property type="match status" value="1"/>
</dbReference>
<dbReference type="Pfam" id="PF00117">
    <property type="entry name" value="GATase"/>
    <property type="match status" value="1"/>
</dbReference>
<feature type="domain" description="Glutamine amidotransferase" evidence="1">
    <location>
        <begin position="21"/>
        <end position="183"/>
    </location>
</feature>
<dbReference type="PROSITE" id="PS51273">
    <property type="entry name" value="GATASE_TYPE_1"/>
    <property type="match status" value="1"/>
</dbReference>
<dbReference type="PANTHER" id="PTHR42695">
    <property type="entry name" value="GLUTAMINE AMIDOTRANSFERASE YLR126C-RELATED"/>
    <property type="match status" value="1"/>
</dbReference>
<dbReference type="InterPro" id="IPR029062">
    <property type="entry name" value="Class_I_gatase-like"/>
</dbReference>
<organism evidence="2 3">
    <name type="scientific">Amphritea pacifica</name>
    <dbReference type="NCBI Taxonomy" id="2811233"/>
    <lineage>
        <taxon>Bacteria</taxon>
        <taxon>Pseudomonadati</taxon>
        <taxon>Pseudomonadota</taxon>
        <taxon>Gammaproteobacteria</taxon>
        <taxon>Oceanospirillales</taxon>
        <taxon>Oceanospirillaceae</taxon>
        <taxon>Amphritea</taxon>
    </lineage>
</organism>
<gene>
    <name evidence="2" type="ORF">JW498_07675</name>
</gene>
<dbReference type="RefSeq" id="WP_205213311.1">
    <property type="nucleotide sequence ID" value="NZ_JAFFZP010000009.1"/>
</dbReference>
<dbReference type="InterPro" id="IPR044992">
    <property type="entry name" value="ChyE-like"/>
</dbReference>
<protein>
    <submittedName>
        <fullName evidence="2">Type 1 glutamine amidotransferase</fullName>
    </submittedName>
</protein>
<keyword evidence="3" id="KW-1185">Reference proteome</keyword>
<comment type="caution">
    <text evidence="2">The sequence shown here is derived from an EMBL/GenBank/DDBJ whole genome shotgun (WGS) entry which is preliminary data.</text>
</comment>
<dbReference type="InterPro" id="IPR017926">
    <property type="entry name" value="GATASE"/>
</dbReference>
<dbReference type="Gene3D" id="3.40.50.880">
    <property type="match status" value="1"/>
</dbReference>
<proteinExistence type="predicted"/>
<dbReference type="EMBL" id="JAFFZP010000009">
    <property type="protein sequence ID" value="MBN0987232.1"/>
    <property type="molecule type" value="Genomic_DNA"/>
</dbReference>
<sequence length="235" mass="25559">MKIGILAAGTNSGVLLEQFGSFAFMTEQMLADAQFSFHQWDVRLGEFPQSVHECDGWVITGSPFSVYEPLEWIAKLESLVRAIDQAGMPLIGICFGHQLIAQALGGVVTKADAGWGLGVDIYQPTQAGQAVLGSEPVRLHIIHQDQVIQLPARAEILAASAFCQYGVLRYGSHIFTVQAHPEFGREYMLCELPAIVPEYLTAADAEKGLKSLERYEADSAPVVDAIIRVLTGKSL</sequence>
<name>A0ABS2W750_9GAMM</name>
<evidence type="ECO:0000259" key="1">
    <source>
        <dbReference type="Pfam" id="PF00117"/>
    </source>
</evidence>
<accession>A0ABS2W750</accession>
<keyword evidence="2" id="KW-0315">Glutamine amidotransferase</keyword>
<evidence type="ECO:0000313" key="2">
    <source>
        <dbReference type="EMBL" id="MBN0987232.1"/>
    </source>
</evidence>
<evidence type="ECO:0000313" key="3">
    <source>
        <dbReference type="Proteomes" id="UP000760472"/>
    </source>
</evidence>
<dbReference type="CDD" id="cd01741">
    <property type="entry name" value="GATase1_1"/>
    <property type="match status" value="1"/>
</dbReference>
<dbReference type="Proteomes" id="UP000760472">
    <property type="component" value="Unassembled WGS sequence"/>
</dbReference>